<dbReference type="InterPro" id="IPR004875">
    <property type="entry name" value="DDE_SF_endonuclease_dom"/>
</dbReference>
<dbReference type="Proteomes" id="UP000001745">
    <property type="component" value="Unassembled WGS sequence"/>
</dbReference>
<dbReference type="Pfam" id="PF18107">
    <property type="entry name" value="HTH_ABP1_N"/>
    <property type="match status" value="1"/>
</dbReference>
<dbReference type="InterPro" id="IPR006600">
    <property type="entry name" value="HTH_CenpB_DNA-bd_dom"/>
</dbReference>
<dbReference type="InterPro" id="IPR050863">
    <property type="entry name" value="CenT-Element_Derived"/>
</dbReference>
<dbReference type="EMBL" id="EQ962655">
    <property type="protein sequence ID" value="EED18534.1"/>
    <property type="molecule type" value="Genomic_DNA"/>
</dbReference>
<evidence type="ECO:0000313" key="4">
    <source>
        <dbReference type="Proteomes" id="UP000001745"/>
    </source>
</evidence>
<organism evidence="3 4">
    <name type="scientific">Talaromyces stipitatus (strain ATCC 10500 / CBS 375.48 / QM 6759 / NRRL 1006)</name>
    <name type="common">Penicillium stipitatum</name>
    <dbReference type="NCBI Taxonomy" id="441959"/>
    <lineage>
        <taxon>Eukaryota</taxon>
        <taxon>Fungi</taxon>
        <taxon>Dikarya</taxon>
        <taxon>Ascomycota</taxon>
        <taxon>Pezizomycotina</taxon>
        <taxon>Eurotiomycetes</taxon>
        <taxon>Eurotiomycetidae</taxon>
        <taxon>Eurotiales</taxon>
        <taxon>Trichocomaceae</taxon>
        <taxon>Talaromyces</taxon>
        <taxon>Talaromyces sect. Talaromyces</taxon>
    </lineage>
</organism>
<proteinExistence type="predicted"/>
<keyword evidence="4" id="KW-1185">Reference proteome</keyword>
<dbReference type="InParanoid" id="B8MC88"/>
<dbReference type="PANTHER" id="PTHR19303">
    <property type="entry name" value="TRANSPOSON"/>
    <property type="match status" value="1"/>
</dbReference>
<dbReference type="Gene3D" id="1.10.10.60">
    <property type="entry name" value="Homeodomain-like"/>
    <property type="match status" value="2"/>
</dbReference>
<dbReference type="OrthoDB" id="125347at2759"/>
<dbReference type="RefSeq" id="XP_002482526.1">
    <property type="nucleotide sequence ID" value="XM_002482481.1"/>
</dbReference>
<evidence type="ECO:0000256" key="1">
    <source>
        <dbReference type="ARBA" id="ARBA00023125"/>
    </source>
</evidence>
<dbReference type="GO" id="GO:0005634">
    <property type="term" value="C:nucleus"/>
    <property type="evidence" value="ECO:0007669"/>
    <property type="project" value="TreeGrafter"/>
</dbReference>
<sequence length="411" mass="48232">MQQQRAQRHRKAIPNEWKAALRAQKRINQHLTHKDLTKWFEDTYNQPIDRASITRILSYKYAFIDDLEPHQLKDKRRRVEQWPELEKAVMDWIRLAETEAPISQEAIRYKAQQYWPPLHPNDPIPSFRNGWLFVFQTRNNIKNRKLHGEVASLSTDGADQMIKIRRLLASYPPHDIFNCDESGLFWELFPDRSLSTSALPGRNILFACNSDGSERIPLWIIGNTKKPRAFTQAHIEPHNLGIQWRSNGKAWMTSDIFKEWLLAFDAQMAGRNYTTIIYFPPDSTTKYQPLEQGIIQAWKALWKRAWVRFIIDEFDRGIDPLSTMTILRAVRWAVNMWEGVTSTTITNCFKKALHDETEAEFESALLIQDLQNSLQDLKLTNRVQDVMDIHQFLNPLDEQVNDTMMDIDNIV</sequence>
<dbReference type="GeneID" id="8097731"/>
<dbReference type="PROSITE" id="PS51253">
    <property type="entry name" value="HTH_CENPB"/>
    <property type="match status" value="1"/>
</dbReference>
<dbReference type="SUPFAM" id="SSF46689">
    <property type="entry name" value="Homeodomain-like"/>
    <property type="match status" value="2"/>
</dbReference>
<dbReference type="VEuPathDB" id="FungiDB:TSTA_122660"/>
<keyword evidence="1" id="KW-0238">DNA-binding</keyword>
<dbReference type="GO" id="GO:0003677">
    <property type="term" value="F:DNA binding"/>
    <property type="evidence" value="ECO:0007669"/>
    <property type="project" value="UniProtKB-KW"/>
</dbReference>
<reference evidence="4" key="1">
    <citation type="journal article" date="2015" name="Genome Announc.">
        <title>Genome sequence of the AIDS-associated pathogen Penicillium marneffei (ATCC18224) and its near taxonomic relative Talaromyces stipitatus (ATCC10500).</title>
        <authorList>
            <person name="Nierman W.C."/>
            <person name="Fedorova-Abrams N.D."/>
            <person name="Andrianopoulos A."/>
        </authorList>
    </citation>
    <scope>NUCLEOTIDE SEQUENCE [LARGE SCALE GENOMIC DNA]</scope>
    <source>
        <strain evidence="4">ATCC 10500 / CBS 375.48 / QM 6759 / NRRL 1006</strain>
    </source>
</reference>
<evidence type="ECO:0000313" key="3">
    <source>
        <dbReference type="EMBL" id="EED18534.1"/>
    </source>
</evidence>
<name>B8MC88_TALSN</name>
<evidence type="ECO:0000259" key="2">
    <source>
        <dbReference type="PROSITE" id="PS51253"/>
    </source>
</evidence>
<gene>
    <name evidence="3" type="ORF">TSTA_122660</name>
</gene>
<dbReference type="HOGENOM" id="CLU_018294_0_3_1"/>
<dbReference type="AlphaFoldDB" id="B8MC88"/>
<dbReference type="InterPro" id="IPR041188">
    <property type="entry name" value="HTH_ABP1_N"/>
</dbReference>
<dbReference type="Pfam" id="PF03184">
    <property type="entry name" value="DDE_1"/>
    <property type="match status" value="2"/>
</dbReference>
<protein>
    <submittedName>
        <fullName evidence="3">Jerky, putative</fullName>
    </submittedName>
</protein>
<feature type="domain" description="HTH CENPB-type" evidence="2">
    <location>
        <begin position="73"/>
        <end position="145"/>
    </location>
</feature>
<dbReference type="OMA" id="HAAMELW"/>
<dbReference type="PhylomeDB" id="B8MC88"/>
<dbReference type="PANTHER" id="PTHR19303:SF73">
    <property type="entry name" value="PROTEIN PDC2"/>
    <property type="match status" value="1"/>
</dbReference>
<accession>B8MC88</accession>
<dbReference type="eggNOG" id="KOG3105">
    <property type="taxonomic scope" value="Eukaryota"/>
</dbReference>
<dbReference type="Pfam" id="PF03221">
    <property type="entry name" value="HTH_Tnp_Tc5"/>
    <property type="match status" value="1"/>
</dbReference>
<dbReference type="InterPro" id="IPR009057">
    <property type="entry name" value="Homeodomain-like_sf"/>
</dbReference>